<evidence type="ECO:0000313" key="1">
    <source>
        <dbReference type="EMBL" id="KAI0496145.1"/>
    </source>
</evidence>
<proteinExistence type="predicted"/>
<gene>
    <name evidence="1" type="ORF">KFK09_022452</name>
</gene>
<accession>A0A8T3APW9</accession>
<evidence type="ECO:0000313" key="2">
    <source>
        <dbReference type="Proteomes" id="UP000829196"/>
    </source>
</evidence>
<protein>
    <submittedName>
        <fullName evidence="1">Uncharacterized protein</fullName>
    </submittedName>
</protein>
<organism evidence="1 2">
    <name type="scientific">Dendrobium nobile</name>
    <name type="common">Orchid</name>
    <dbReference type="NCBI Taxonomy" id="94219"/>
    <lineage>
        <taxon>Eukaryota</taxon>
        <taxon>Viridiplantae</taxon>
        <taxon>Streptophyta</taxon>
        <taxon>Embryophyta</taxon>
        <taxon>Tracheophyta</taxon>
        <taxon>Spermatophyta</taxon>
        <taxon>Magnoliopsida</taxon>
        <taxon>Liliopsida</taxon>
        <taxon>Asparagales</taxon>
        <taxon>Orchidaceae</taxon>
        <taxon>Epidendroideae</taxon>
        <taxon>Malaxideae</taxon>
        <taxon>Dendrobiinae</taxon>
        <taxon>Dendrobium</taxon>
    </lineage>
</organism>
<name>A0A8T3APW9_DENNO</name>
<dbReference type="Proteomes" id="UP000829196">
    <property type="component" value="Unassembled WGS sequence"/>
</dbReference>
<dbReference type="EMBL" id="JAGYWB010000016">
    <property type="protein sequence ID" value="KAI0496145.1"/>
    <property type="molecule type" value="Genomic_DNA"/>
</dbReference>
<reference evidence="1" key="1">
    <citation type="journal article" date="2022" name="Front. Genet.">
        <title>Chromosome-Scale Assembly of the Dendrobium nobile Genome Provides Insights Into the Molecular Mechanism of the Biosynthesis of the Medicinal Active Ingredient of Dendrobium.</title>
        <authorList>
            <person name="Xu Q."/>
            <person name="Niu S.-C."/>
            <person name="Li K.-L."/>
            <person name="Zheng P.-J."/>
            <person name="Zhang X.-J."/>
            <person name="Jia Y."/>
            <person name="Liu Y."/>
            <person name="Niu Y.-X."/>
            <person name="Yu L.-H."/>
            <person name="Chen D.-F."/>
            <person name="Zhang G.-Q."/>
        </authorList>
    </citation>
    <scope>NUCLEOTIDE SEQUENCE</scope>
    <source>
        <tissue evidence="1">Leaf</tissue>
    </source>
</reference>
<dbReference type="AlphaFoldDB" id="A0A8T3APW9"/>
<comment type="caution">
    <text evidence="1">The sequence shown here is derived from an EMBL/GenBank/DDBJ whole genome shotgun (WGS) entry which is preliminary data.</text>
</comment>
<keyword evidence="2" id="KW-1185">Reference proteome</keyword>
<sequence>MDQSFLRLKESRLQVCGIRTEGCDKRYCGVGSEGGRVAWFGLQRDSTSSTVIKWMVFIQALVGSEEERGIGAGGLRFGWVLK</sequence>